<dbReference type="AlphaFoldDB" id="A0A1B0BZG9"/>
<keyword evidence="3" id="KW-1185">Reference proteome</keyword>
<organism evidence="2 3">
    <name type="scientific">Glossina palpalis gambiensis</name>
    <dbReference type="NCBI Taxonomy" id="67801"/>
    <lineage>
        <taxon>Eukaryota</taxon>
        <taxon>Metazoa</taxon>
        <taxon>Ecdysozoa</taxon>
        <taxon>Arthropoda</taxon>
        <taxon>Hexapoda</taxon>
        <taxon>Insecta</taxon>
        <taxon>Pterygota</taxon>
        <taxon>Neoptera</taxon>
        <taxon>Endopterygota</taxon>
        <taxon>Diptera</taxon>
        <taxon>Brachycera</taxon>
        <taxon>Muscomorpha</taxon>
        <taxon>Hippoboscoidea</taxon>
        <taxon>Glossinidae</taxon>
        <taxon>Glossina</taxon>
    </lineage>
</organism>
<evidence type="ECO:0000256" key="1">
    <source>
        <dbReference type="SAM" id="MobiDB-lite"/>
    </source>
</evidence>
<sequence length="150" mass="17003">MIEAERRFPVQFESLTTALPFAVMSKTTAEVVPGHNFLRAFSITMTCLHRAASCAIKSITSEAKHQVIKVLAIEIFPRIVDKNDEKRNTDGINVTESNTSLNYESRMFVSNNGETDAKEMAGTKCSMMSRHYEKLSTSQKRSRRKPRNKK</sequence>
<reference evidence="3" key="1">
    <citation type="submission" date="2015-01" db="EMBL/GenBank/DDBJ databases">
        <authorList>
            <person name="Aksoy S."/>
            <person name="Warren W."/>
            <person name="Wilson R.K."/>
        </authorList>
    </citation>
    <scope>NUCLEOTIDE SEQUENCE [LARGE SCALE GENOMIC DNA]</scope>
    <source>
        <strain evidence="3">IAEA</strain>
    </source>
</reference>
<protein>
    <submittedName>
        <fullName evidence="2">Uncharacterized protein</fullName>
    </submittedName>
</protein>
<dbReference type="Proteomes" id="UP000092460">
    <property type="component" value="Unassembled WGS sequence"/>
</dbReference>
<dbReference type="EnsemblMetazoa" id="GPPI045102-RA">
    <property type="protein sequence ID" value="GPPI045102-PA"/>
    <property type="gene ID" value="GPPI045102"/>
</dbReference>
<name>A0A1B0BZG9_9MUSC</name>
<evidence type="ECO:0000313" key="3">
    <source>
        <dbReference type="Proteomes" id="UP000092460"/>
    </source>
</evidence>
<accession>A0A1B0BZG9</accession>
<feature type="compositionally biased region" description="Basic residues" evidence="1">
    <location>
        <begin position="140"/>
        <end position="150"/>
    </location>
</feature>
<feature type="region of interest" description="Disordered" evidence="1">
    <location>
        <begin position="128"/>
        <end position="150"/>
    </location>
</feature>
<dbReference type="EMBL" id="JXJN01023140">
    <property type="status" value="NOT_ANNOTATED_CDS"/>
    <property type="molecule type" value="Genomic_DNA"/>
</dbReference>
<proteinExistence type="predicted"/>
<dbReference type="VEuPathDB" id="VectorBase:GPPI045102"/>
<reference evidence="2" key="2">
    <citation type="submission" date="2020-05" db="UniProtKB">
        <authorList>
            <consortium name="EnsemblMetazoa"/>
        </authorList>
    </citation>
    <scope>IDENTIFICATION</scope>
    <source>
        <strain evidence="2">IAEA</strain>
    </source>
</reference>
<evidence type="ECO:0000313" key="2">
    <source>
        <dbReference type="EnsemblMetazoa" id="GPPI045102-PA"/>
    </source>
</evidence>